<evidence type="ECO:0000256" key="1">
    <source>
        <dbReference type="RuleBase" id="RU369079"/>
    </source>
</evidence>
<dbReference type="InterPro" id="IPR010656">
    <property type="entry name" value="DctM"/>
</dbReference>
<feature type="transmembrane region" description="Helical" evidence="2">
    <location>
        <begin position="35"/>
        <end position="52"/>
    </location>
</feature>
<feature type="transmembrane region" description="Helical" evidence="2">
    <location>
        <begin position="556"/>
        <end position="575"/>
    </location>
</feature>
<keyword evidence="2" id="KW-0472">Membrane</keyword>
<feature type="transmembrane region" description="Helical" evidence="2">
    <location>
        <begin position="490"/>
        <end position="517"/>
    </location>
</feature>
<dbReference type="Pfam" id="PF06808">
    <property type="entry name" value="DctM"/>
    <property type="match status" value="1"/>
</dbReference>
<feature type="transmembrane region" description="Helical" evidence="2">
    <location>
        <begin position="465"/>
        <end position="483"/>
    </location>
</feature>
<keyword evidence="2" id="KW-1133">Transmembrane helix</keyword>
<dbReference type="PANTHER" id="PTHR43849">
    <property type="entry name" value="BLL3936 PROTEIN"/>
    <property type="match status" value="1"/>
</dbReference>
<keyword evidence="5" id="KW-1185">Reference proteome</keyword>
<reference evidence="5" key="1">
    <citation type="journal article" date="2022" name="ISME J.">
        <title>Genetic and phylogenetic analysis of dissimilatory iodate-reducing bacteria identifies potential niches across the world's oceans.</title>
        <authorList>
            <person name="Reyes-Umana V."/>
            <person name="Henning Z."/>
            <person name="Lee K."/>
            <person name="Barnum T.P."/>
            <person name="Coates J.D."/>
        </authorList>
    </citation>
    <scope>NUCLEOTIDE SEQUENCE [LARGE SCALE GENOMIC DNA]</scope>
    <source>
        <strain evidence="5">IR12</strain>
    </source>
</reference>
<feature type="transmembrane region" description="Helical" evidence="2">
    <location>
        <begin position="161"/>
        <end position="186"/>
    </location>
</feature>
<feature type="transmembrane region" description="Helical" evidence="2">
    <location>
        <begin position="360"/>
        <end position="377"/>
    </location>
</feature>
<feature type="transmembrane region" description="Helical" evidence="2">
    <location>
        <begin position="64"/>
        <end position="81"/>
    </location>
</feature>
<dbReference type="GO" id="GO:0022857">
    <property type="term" value="F:transmembrane transporter activity"/>
    <property type="evidence" value="ECO:0007669"/>
    <property type="project" value="UniProtKB-UniRule"/>
</dbReference>
<dbReference type="PANTHER" id="PTHR43849:SF2">
    <property type="entry name" value="BLL3936 PROTEIN"/>
    <property type="match status" value="1"/>
</dbReference>
<feature type="domain" description="TRAP C4-dicarboxylate transport system permease DctM subunit" evidence="3">
    <location>
        <begin position="106"/>
        <end position="548"/>
    </location>
</feature>
<name>A0A944DNM9_DENI1</name>
<dbReference type="GO" id="GO:0005886">
    <property type="term" value="C:plasma membrane"/>
    <property type="evidence" value="ECO:0007669"/>
    <property type="project" value="UniProtKB-SubCell"/>
</dbReference>
<evidence type="ECO:0000256" key="2">
    <source>
        <dbReference type="SAM" id="Phobius"/>
    </source>
</evidence>
<proteinExistence type="predicted"/>
<gene>
    <name evidence="4" type="ORF">I8J34_12145</name>
</gene>
<feature type="transmembrane region" description="Helical" evidence="2">
    <location>
        <begin position="587"/>
        <end position="618"/>
    </location>
</feature>
<evidence type="ECO:0000259" key="3">
    <source>
        <dbReference type="Pfam" id="PF06808"/>
    </source>
</evidence>
<dbReference type="AlphaFoldDB" id="A0A944DNM9"/>
<evidence type="ECO:0000313" key="4">
    <source>
        <dbReference type="EMBL" id="MBT0961924.1"/>
    </source>
</evidence>
<keyword evidence="1" id="KW-0997">Cell inner membrane</keyword>
<organism evidence="4 5">
    <name type="scientific">Denitromonas iodatirespirans</name>
    <dbReference type="NCBI Taxonomy" id="2795389"/>
    <lineage>
        <taxon>Bacteria</taxon>
        <taxon>Pseudomonadati</taxon>
        <taxon>Pseudomonadota</taxon>
        <taxon>Betaproteobacteria</taxon>
        <taxon>Rhodocyclales</taxon>
        <taxon>Zoogloeaceae</taxon>
        <taxon>Denitromonas</taxon>
    </lineage>
</organism>
<comment type="function">
    <text evidence="1">Part of the tripartite ATP-independent periplasmic (TRAP) transport system.</text>
</comment>
<dbReference type="NCBIfam" id="TIGR02123">
    <property type="entry name" value="TRAP_fused"/>
    <property type="match status" value="1"/>
</dbReference>
<keyword evidence="1" id="KW-1003">Cell membrane</keyword>
<feature type="transmembrane region" description="Helical" evidence="2">
    <location>
        <begin position="405"/>
        <end position="427"/>
    </location>
</feature>
<comment type="subcellular location">
    <subcellularLocation>
        <location evidence="1">Cell inner membrane</location>
        <topology evidence="1">Multi-pass membrane protein</topology>
    </subcellularLocation>
</comment>
<feature type="transmembrane region" description="Helical" evidence="2">
    <location>
        <begin position="93"/>
        <end position="110"/>
    </location>
</feature>
<feature type="transmembrane region" description="Helical" evidence="2">
    <location>
        <begin position="117"/>
        <end position="138"/>
    </location>
</feature>
<comment type="caution">
    <text evidence="4">The sequence shown here is derived from an EMBL/GenBank/DDBJ whole genome shotgun (WGS) entry which is preliminary data.</text>
</comment>
<dbReference type="RefSeq" id="WP_214361678.1">
    <property type="nucleotide sequence ID" value="NZ_JAEKFT010000012.1"/>
</dbReference>
<feature type="transmembrane region" description="Helical" evidence="2">
    <location>
        <begin position="439"/>
        <end position="459"/>
    </location>
</feature>
<keyword evidence="1" id="KW-0813">Transport</keyword>
<protein>
    <submittedName>
        <fullName evidence="4">TRAP transporter fused permease subunit</fullName>
    </submittedName>
</protein>
<keyword evidence="2" id="KW-0812">Transmembrane</keyword>
<evidence type="ECO:0000313" key="5">
    <source>
        <dbReference type="Proteomes" id="UP000694660"/>
    </source>
</evidence>
<feature type="transmembrane region" description="Helical" evidence="2">
    <location>
        <begin position="336"/>
        <end position="353"/>
    </location>
</feature>
<dbReference type="EMBL" id="JAEKFT010000012">
    <property type="protein sequence ID" value="MBT0961924.1"/>
    <property type="molecule type" value="Genomic_DNA"/>
</dbReference>
<feature type="transmembrane region" description="Helical" evidence="2">
    <location>
        <begin position="523"/>
        <end position="544"/>
    </location>
</feature>
<accession>A0A944DNM9</accession>
<feature type="transmembrane region" description="Helical" evidence="2">
    <location>
        <begin position="285"/>
        <end position="307"/>
    </location>
</feature>
<dbReference type="InterPro" id="IPR011853">
    <property type="entry name" value="TRAP_DctM-Dct_fused"/>
</dbReference>
<sequence>MDTLRHKAVMAVALVLSLFVLYTSAFGVLDALVQRSTFLALVVVLALLRYPLGAGKAWRPLGAVVDLALGLVAVGSCAWIATHSDQIMDSLPTAGLLEIAMAASLVLVILEMSRRTIGLIFPSMVLIGLLYALLGNYIPGRLGHRGFDIYFMTETLLLGDIGIWGSLLGVAATIIAVFSLFGSFLLHSGGGAAFMDIALRVSGRSTGGAAKIATIASGLFGMVSGSAVGNVATTGTFTIPLMKRLGYPAALAGAVEAVASTGGQLAPPIMGAAAFIMAEIISVDYVTIALAAILPAALFYIGVFGTVHVTAREQRLGQVPDDQIPAWESILKMHRLAPIACAFVGLGLGIANGNSIQTSAFFGIAGTVIGVAIGRLWPARGGDDETREPVTKQLRSALDDGANSLVVVGVLLAGAQILVAMINLTGIGVTLSSMIVGEATASVLAVGLIVALICMIMGMGIPTTAAYVLVAATLAPALVKVGVSPLAAHMFVFYFATLSVITPPVCVGVFVAAGIAGVGWTQVARHAVSLGAVTYVIPFLFLLYPGMLTPGSAVEYIEAALSGVVFVTAFAHLFGGAQITGRRVVDIPAWLGVALVAIYPHEAGLAVGIAAVLALMWLSRRRYPAANAC</sequence>
<dbReference type="Proteomes" id="UP000694660">
    <property type="component" value="Unassembled WGS sequence"/>
</dbReference>